<protein>
    <submittedName>
        <fullName evidence="5">Transcriptional regulator</fullName>
    </submittedName>
</protein>
<evidence type="ECO:0000256" key="2">
    <source>
        <dbReference type="PROSITE-ProRule" id="PRU01091"/>
    </source>
</evidence>
<dbReference type="SUPFAM" id="SSF46894">
    <property type="entry name" value="C-terminal effector domain of the bipartite response regulators"/>
    <property type="match status" value="1"/>
</dbReference>
<dbReference type="InterPro" id="IPR001867">
    <property type="entry name" value="OmpR/PhoB-type_DNA-bd"/>
</dbReference>
<keyword evidence="3" id="KW-1133">Transmembrane helix</keyword>
<proteinExistence type="predicted"/>
<dbReference type="CDD" id="cd00383">
    <property type="entry name" value="trans_reg_C"/>
    <property type="match status" value="1"/>
</dbReference>
<keyword evidence="3" id="KW-0812">Transmembrane</keyword>
<dbReference type="Proteomes" id="UP001528411">
    <property type="component" value="Unassembled WGS sequence"/>
</dbReference>
<dbReference type="SMART" id="SM00862">
    <property type="entry name" value="Trans_reg_C"/>
    <property type="match status" value="1"/>
</dbReference>
<organism evidence="5 6">
    <name type="scientific">Psychrosphaera algicola</name>
    <dbReference type="NCBI Taxonomy" id="3023714"/>
    <lineage>
        <taxon>Bacteria</taxon>
        <taxon>Pseudomonadati</taxon>
        <taxon>Pseudomonadota</taxon>
        <taxon>Gammaproteobacteria</taxon>
        <taxon>Alteromonadales</taxon>
        <taxon>Pseudoalteromonadaceae</taxon>
        <taxon>Psychrosphaera</taxon>
    </lineage>
</organism>
<sequence length="381" mass="42744">MNYEFGGVVVDTAQVTLSKNAKLLNCEPRVFALLVYFCQHPQEAISREELLTHVWDGRIVSDAAVNRAVGELRKLIEDDPSKPQWIKTISKVGYKFTVLPAMIADNSKTDYSKTDSGTMPETVTELTVTSALTSPTPRQTPQKEAHASVNQAITSPVNINYFGAWLTAVLILIVVVYLQYFAQPKHSNRLGVEGWQPVTTSMGSSFNPDYDSSSETALFLYRKDPNAYAQIYKKNKGKEAQRVTDDEYYYTDVIQGNDGAIFASRLNNLQQRNCEIVKIVPATLQNEHIMDCGKGTVTQLEFDQKFNQLFYQYRPSVADPYAIYSYQLDTGRKRQITHPLQQGNTVGDYVFALSPNSKVLAVVEYSGEADDKIKLVDISNN</sequence>
<evidence type="ECO:0000256" key="1">
    <source>
        <dbReference type="ARBA" id="ARBA00023125"/>
    </source>
</evidence>
<evidence type="ECO:0000313" key="6">
    <source>
        <dbReference type="Proteomes" id="UP001528411"/>
    </source>
</evidence>
<dbReference type="SUPFAM" id="SSF82171">
    <property type="entry name" value="DPP6 N-terminal domain-like"/>
    <property type="match status" value="1"/>
</dbReference>
<keyword evidence="1 2" id="KW-0238">DNA-binding</keyword>
<feature type="domain" description="OmpR/PhoB-type" evidence="4">
    <location>
        <begin position="1"/>
        <end position="98"/>
    </location>
</feature>
<keyword evidence="3" id="KW-0472">Membrane</keyword>
<accession>A0ABT5FJW3</accession>
<feature type="transmembrane region" description="Helical" evidence="3">
    <location>
        <begin position="161"/>
        <end position="180"/>
    </location>
</feature>
<dbReference type="PROSITE" id="PS51755">
    <property type="entry name" value="OMPR_PHOB"/>
    <property type="match status" value="1"/>
</dbReference>
<reference evidence="5 6" key="1">
    <citation type="submission" date="2023-01" db="EMBL/GenBank/DDBJ databases">
        <title>Psychrosphaera sp. nov., isolated from marine algae.</title>
        <authorList>
            <person name="Bayburt H."/>
            <person name="Choi B.J."/>
            <person name="Kim J.M."/>
            <person name="Choi D.G."/>
            <person name="Jeon C.O."/>
        </authorList>
    </citation>
    <scope>NUCLEOTIDE SEQUENCE [LARGE SCALE GENOMIC DNA]</scope>
    <source>
        <strain evidence="5 6">G1-22</strain>
    </source>
</reference>
<dbReference type="EMBL" id="JAQOMS010000002">
    <property type="protein sequence ID" value="MDC2891494.1"/>
    <property type="molecule type" value="Genomic_DNA"/>
</dbReference>
<comment type="caution">
    <text evidence="5">The sequence shown here is derived from an EMBL/GenBank/DDBJ whole genome shotgun (WGS) entry which is preliminary data.</text>
</comment>
<name>A0ABT5FJW3_9GAMM</name>
<keyword evidence="6" id="KW-1185">Reference proteome</keyword>
<dbReference type="Gene3D" id="1.10.10.10">
    <property type="entry name" value="Winged helix-like DNA-binding domain superfamily/Winged helix DNA-binding domain"/>
    <property type="match status" value="1"/>
</dbReference>
<gene>
    <name evidence="5" type="ORF">PN838_25710</name>
</gene>
<evidence type="ECO:0000259" key="4">
    <source>
        <dbReference type="PROSITE" id="PS51755"/>
    </source>
</evidence>
<dbReference type="InterPro" id="IPR036388">
    <property type="entry name" value="WH-like_DNA-bd_sf"/>
</dbReference>
<dbReference type="RefSeq" id="WP_272182457.1">
    <property type="nucleotide sequence ID" value="NZ_JAQOMS010000002.1"/>
</dbReference>
<evidence type="ECO:0000313" key="5">
    <source>
        <dbReference type="EMBL" id="MDC2891494.1"/>
    </source>
</evidence>
<evidence type="ECO:0000256" key="3">
    <source>
        <dbReference type="SAM" id="Phobius"/>
    </source>
</evidence>
<feature type="DNA-binding region" description="OmpR/PhoB-type" evidence="2">
    <location>
        <begin position="1"/>
        <end position="98"/>
    </location>
</feature>
<dbReference type="InterPro" id="IPR016032">
    <property type="entry name" value="Sig_transdc_resp-reg_C-effctor"/>
</dbReference>
<dbReference type="Pfam" id="PF00486">
    <property type="entry name" value="Trans_reg_C"/>
    <property type="match status" value="1"/>
</dbReference>